<dbReference type="NCBIfam" id="TIGR01668">
    <property type="entry name" value="YqeG_hyp_ppase"/>
    <property type="match status" value="1"/>
</dbReference>
<evidence type="ECO:0000256" key="2">
    <source>
        <dbReference type="ARBA" id="ARBA00022842"/>
    </source>
</evidence>
<dbReference type="InterPro" id="IPR023214">
    <property type="entry name" value="HAD_sf"/>
</dbReference>
<accession>A0ABZ3J0X9</accession>
<dbReference type="PANTHER" id="PTHR46470">
    <property type="entry name" value="N-ACYLNEURAMINATE-9-PHOSPHATASE"/>
    <property type="match status" value="1"/>
</dbReference>
<dbReference type="InterPro" id="IPR051400">
    <property type="entry name" value="HAD-like_hydrolase"/>
</dbReference>
<evidence type="ECO:0008006" key="5">
    <source>
        <dbReference type="Google" id="ProtNLM"/>
    </source>
</evidence>
<organism evidence="3 4">
    <name type="scientific">Sporomusa acidovorans (strain ATCC 49682 / DSM 3132 / Mol)</name>
    <dbReference type="NCBI Taxonomy" id="1123286"/>
    <lineage>
        <taxon>Bacteria</taxon>
        <taxon>Bacillati</taxon>
        <taxon>Bacillota</taxon>
        <taxon>Negativicutes</taxon>
        <taxon>Selenomonadales</taxon>
        <taxon>Sporomusaceae</taxon>
        <taxon>Sporomusa</taxon>
    </lineage>
</organism>
<evidence type="ECO:0000313" key="4">
    <source>
        <dbReference type="Proteomes" id="UP000216052"/>
    </source>
</evidence>
<dbReference type="Gene3D" id="3.40.50.1000">
    <property type="entry name" value="HAD superfamily/HAD-like"/>
    <property type="match status" value="1"/>
</dbReference>
<name>A0ABZ3J0X9_SPOA4</name>
<dbReference type="SUPFAM" id="SSF56784">
    <property type="entry name" value="HAD-like"/>
    <property type="match status" value="1"/>
</dbReference>
<keyword evidence="1" id="KW-0378">Hydrolase</keyword>
<proteinExistence type="predicted"/>
<dbReference type="InterPro" id="IPR027706">
    <property type="entry name" value="PGP_Pase"/>
</dbReference>
<dbReference type="InterPro" id="IPR036412">
    <property type="entry name" value="HAD-like_sf"/>
</dbReference>
<sequence>MFKLLVPCRVVNTLFEINFAELRQRGMQGIVFDLDNTIIPWSSPDICPEMLQWLKDLPAQDFRLCLVSNNGKERVKKIAFQCGVPFVAQARKPLRRGFRQAARVMGLSPDVVAVVGDQLFTDVLGGNRLGMFTIWVKPLTTQEFIGTKITRQFEKLAVRLLKATGRL</sequence>
<protein>
    <recommendedName>
        <fullName evidence="5">YqeG family HAD IIIA-type phosphatase</fullName>
    </recommendedName>
</protein>
<dbReference type="CDD" id="cd16416">
    <property type="entry name" value="HAD_BsYqeG-like"/>
    <property type="match status" value="1"/>
</dbReference>
<evidence type="ECO:0000256" key="1">
    <source>
        <dbReference type="ARBA" id="ARBA00022801"/>
    </source>
</evidence>
<evidence type="ECO:0000313" key="3">
    <source>
        <dbReference type="EMBL" id="XFO72007.1"/>
    </source>
</evidence>
<dbReference type="Pfam" id="PF09419">
    <property type="entry name" value="PGP_phosphatase"/>
    <property type="match status" value="1"/>
</dbReference>
<dbReference type="EMBL" id="CP155571">
    <property type="protein sequence ID" value="XFO72007.1"/>
    <property type="molecule type" value="Genomic_DNA"/>
</dbReference>
<keyword evidence="4" id="KW-1185">Reference proteome</keyword>
<gene>
    <name evidence="3" type="ORF">SPACI_020530</name>
</gene>
<dbReference type="PANTHER" id="PTHR46470:SF4">
    <property type="entry name" value="5-AMINO-6-(5-PHOSPHO-D-RIBITYLAMINO)URACIL PHOSPHATASE YIGB"/>
    <property type="match status" value="1"/>
</dbReference>
<dbReference type="InterPro" id="IPR006549">
    <property type="entry name" value="HAD-SF_hydro_IIIA"/>
</dbReference>
<dbReference type="InterPro" id="IPR010021">
    <property type="entry name" value="PGPP1/Gep4"/>
</dbReference>
<keyword evidence="2" id="KW-0460">Magnesium</keyword>
<dbReference type="Proteomes" id="UP000216052">
    <property type="component" value="Chromosome"/>
</dbReference>
<reference evidence="3" key="1">
    <citation type="submission" date="2024-05" db="EMBL/GenBank/DDBJ databases">
        <title>Isolation and characterization of Sporomusa carbonis sp. nov., a carboxydotrophic hydrogenogen in the genus of Sporomusa isolated from a charcoal burning pile.</title>
        <authorList>
            <person name="Boeer T."/>
            <person name="Rosenbaum F."/>
            <person name="Eysell L."/>
            <person name="Mueller V."/>
            <person name="Daniel R."/>
            <person name="Poehlein A."/>
        </authorList>
    </citation>
    <scope>NUCLEOTIDE SEQUENCE [LARGE SCALE GENOMIC DNA]</scope>
    <source>
        <strain evidence="3">DSM 3132</strain>
    </source>
</reference>
<dbReference type="NCBIfam" id="TIGR01662">
    <property type="entry name" value="HAD-SF-IIIA"/>
    <property type="match status" value="1"/>
</dbReference>